<reference evidence="2" key="1">
    <citation type="submission" date="2005-09" db="EMBL/GenBank/DDBJ databases">
        <authorList>
            <person name="Mural R.J."/>
            <person name="Li P.W."/>
            <person name="Adams M.D."/>
            <person name="Amanatides P.G."/>
            <person name="Baden-Tillson H."/>
            <person name="Barnstead M."/>
            <person name="Chin S.H."/>
            <person name="Dew I."/>
            <person name="Evans C.A."/>
            <person name="Ferriera S."/>
            <person name="Flanigan M."/>
            <person name="Fosler C."/>
            <person name="Glodek A."/>
            <person name="Gu Z."/>
            <person name="Holt R.A."/>
            <person name="Jennings D."/>
            <person name="Kraft C.L."/>
            <person name="Lu F."/>
            <person name="Nguyen T."/>
            <person name="Nusskern D.R."/>
            <person name="Pfannkoch C.M."/>
            <person name="Sitter C."/>
            <person name="Sutton G.G."/>
            <person name="Venter J.C."/>
            <person name="Wang Z."/>
            <person name="Woodage T."/>
            <person name="Zheng X.H."/>
            <person name="Zhong F."/>
        </authorList>
    </citation>
    <scope>NUCLEOTIDE SEQUENCE [LARGE SCALE GENOMIC DNA]</scope>
    <source>
        <strain>BN</strain>
        <strain evidence="2">Sprague-Dawley</strain>
    </source>
</reference>
<gene>
    <name evidence="1" type="ORF">rCG_26921</name>
</gene>
<evidence type="ECO:0000313" key="2">
    <source>
        <dbReference type="Proteomes" id="UP000234681"/>
    </source>
</evidence>
<dbReference type="EMBL" id="CH473949">
    <property type="protein sequence ID" value="EDL79680.1"/>
    <property type="molecule type" value="Genomic_DNA"/>
</dbReference>
<accession>A6HNS9</accession>
<sequence length="11" mass="1267">MTPSCSNPFHF</sequence>
<evidence type="ECO:0000313" key="1">
    <source>
        <dbReference type="EMBL" id="EDL79680.1"/>
    </source>
</evidence>
<proteinExistence type="predicted"/>
<organism evidence="1 2">
    <name type="scientific">Rattus norvegicus</name>
    <name type="common">Rat</name>
    <dbReference type="NCBI Taxonomy" id="10116"/>
    <lineage>
        <taxon>Eukaryota</taxon>
        <taxon>Metazoa</taxon>
        <taxon>Chordata</taxon>
        <taxon>Craniata</taxon>
        <taxon>Vertebrata</taxon>
        <taxon>Euteleostomi</taxon>
        <taxon>Mammalia</taxon>
        <taxon>Eutheria</taxon>
        <taxon>Euarchontoglires</taxon>
        <taxon>Glires</taxon>
        <taxon>Rodentia</taxon>
        <taxon>Myomorpha</taxon>
        <taxon>Muroidea</taxon>
        <taxon>Muridae</taxon>
        <taxon>Murinae</taxon>
        <taxon>Rattus</taxon>
    </lineage>
</organism>
<name>A6HNS9_RAT</name>
<protein>
    <submittedName>
        <fullName evidence="1">RCG26921</fullName>
    </submittedName>
</protein>
<dbReference type="Proteomes" id="UP000234681">
    <property type="component" value="Chromosome 3"/>
</dbReference>